<comment type="caution">
    <text evidence="1">The sequence shown here is derived from an EMBL/GenBank/DDBJ whole genome shotgun (WGS) entry which is preliminary data.</text>
</comment>
<dbReference type="Proteomes" id="UP000031258">
    <property type="component" value="Unassembled WGS sequence"/>
</dbReference>
<name>A0A0C1MVI1_9RICK</name>
<keyword evidence="2" id="KW-1185">Reference proteome</keyword>
<dbReference type="EMBL" id="JSWE01000026">
    <property type="protein sequence ID" value="KIE06227.1"/>
    <property type="molecule type" value="Genomic_DNA"/>
</dbReference>
<dbReference type="STRING" id="86105.NF27_BA00100"/>
<reference evidence="1 2" key="1">
    <citation type="submission" date="2014-11" db="EMBL/GenBank/DDBJ databases">
        <title>A Rickettsiales Symbiont of Amoebae With Ancient Features.</title>
        <authorList>
            <person name="Schulz F."/>
            <person name="Martijn J."/>
            <person name="Wascher F."/>
            <person name="Kostanjsek R."/>
            <person name="Ettema T.J."/>
            <person name="Horn M."/>
        </authorList>
    </citation>
    <scope>NUCLEOTIDE SEQUENCE [LARGE SCALE GENOMIC DNA]</scope>
    <source>
        <strain evidence="1 2">UWC36</strain>
    </source>
</reference>
<accession>A0A0C1MVI1</accession>
<proteinExistence type="predicted"/>
<organism evidence="1 2">
    <name type="scientific">Candidatus Jidaibacter acanthamoebae</name>
    <dbReference type="NCBI Taxonomy" id="86105"/>
    <lineage>
        <taxon>Bacteria</taxon>
        <taxon>Pseudomonadati</taxon>
        <taxon>Pseudomonadota</taxon>
        <taxon>Alphaproteobacteria</taxon>
        <taxon>Rickettsiales</taxon>
        <taxon>Candidatus Midichloriaceae</taxon>
        <taxon>Candidatus Jidaibacter</taxon>
    </lineage>
</organism>
<evidence type="ECO:0000313" key="1">
    <source>
        <dbReference type="EMBL" id="KIE06227.1"/>
    </source>
</evidence>
<protein>
    <submittedName>
        <fullName evidence="1">Uncharacterized protein</fullName>
    </submittedName>
</protein>
<dbReference type="AlphaFoldDB" id="A0A0C1MVI1"/>
<evidence type="ECO:0000313" key="2">
    <source>
        <dbReference type="Proteomes" id="UP000031258"/>
    </source>
</evidence>
<sequence length="71" mass="7993">MKSINPGQTVFLVAINSGKNLYLIAGICVYKIKPIQLVISRINLKYGKNIIINKDHIALYKVKHLGKDIRS</sequence>
<gene>
    <name evidence="1" type="ORF">NF27_BA00100</name>
</gene>